<protein>
    <submittedName>
        <fullName evidence="1">Uncharacterized protein</fullName>
    </submittedName>
</protein>
<evidence type="ECO:0000313" key="1">
    <source>
        <dbReference type="EMBL" id="KAL3273814.1"/>
    </source>
</evidence>
<name>A0ABD2N691_9CUCU</name>
<reference evidence="1 2" key="1">
    <citation type="journal article" date="2021" name="BMC Biol.">
        <title>Horizontally acquired antibacterial genes associated with adaptive radiation of ladybird beetles.</title>
        <authorList>
            <person name="Li H.S."/>
            <person name="Tang X.F."/>
            <person name="Huang Y.H."/>
            <person name="Xu Z.Y."/>
            <person name="Chen M.L."/>
            <person name="Du X.Y."/>
            <person name="Qiu B.Y."/>
            <person name="Chen P.T."/>
            <person name="Zhang W."/>
            <person name="Slipinski A."/>
            <person name="Escalona H.E."/>
            <person name="Waterhouse R.M."/>
            <person name="Zwick A."/>
            <person name="Pang H."/>
        </authorList>
    </citation>
    <scope>NUCLEOTIDE SEQUENCE [LARGE SCALE GENOMIC DNA]</scope>
    <source>
        <strain evidence="1">SYSU2018</strain>
    </source>
</reference>
<sequence>MCFDEERRRISTYLKTNQDISSKKLKDIPIESTKYEVFLGGEESLIETLRSLPREPVLIQMNTAEYEVHLLNDSEEVHFNDDIVMLNSSNNIEYHDSDLLTFDVEDVLKDNMVHQWKKILQNRKYHLKTMTKLNCRTTMLKQVRAKLMNKINLLLKQRKTVIRMKGNYVSRRI</sequence>
<comment type="caution">
    <text evidence="1">The sequence shown here is derived from an EMBL/GenBank/DDBJ whole genome shotgun (WGS) entry which is preliminary data.</text>
</comment>
<organism evidence="1 2">
    <name type="scientific">Cryptolaemus montrouzieri</name>
    <dbReference type="NCBI Taxonomy" id="559131"/>
    <lineage>
        <taxon>Eukaryota</taxon>
        <taxon>Metazoa</taxon>
        <taxon>Ecdysozoa</taxon>
        <taxon>Arthropoda</taxon>
        <taxon>Hexapoda</taxon>
        <taxon>Insecta</taxon>
        <taxon>Pterygota</taxon>
        <taxon>Neoptera</taxon>
        <taxon>Endopterygota</taxon>
        <taxon>Coleoptera</taxon>
        <taxon>Polyphaga</taxon>
        <taxon>Cucujiformia</taxon>
        <taxon>Coccinelloidea</taxon>
        <taxon>Coccinellidae</taxon>
        <taxon>Scymninae</taxon>
        <taxon>Scymnini</taxon>
        <taxon>Cryptolaemus</taxon>
    </lineage>
</organism>
<dbReference type="EMBL" id="JABFTP020000062">
    <property type="protein sequence ID" value="KAL3273814.1"/>
    <property type="molecule type" value="Genomic_DNA"/>
</dbReference>
<accession>A0ABD2N691</accession>
<gene>
    <name evidence="1" type="ORF">HHI36_015242</name>
</gene>
<evidence type="ECO:0000313" key="2">
    <source>
        <dbReference type="Proteomes" id="UP001516400"/>
    </source>
</evidence>
<proteinExistence type="predicted"/>
<keyword evidence="2" id="KW-1185">Reference proteome</keyword>
<dbReference type="AlphaFoldDB" id="A0ABD2N691"/>
<dbReference type="Proteomes" id="UP001516400">
    <property type="component" value="Unassembled WGS sequence"/>
</dbReference>